<evidence type="ECO:0000256" key="1">
    <source>
        <dbReference type="SAM" id="MobiDB-lite"/>
    </source>
</evidence>
<dbReference type="Pfam" id="PF11219">
    <property type="entry name" value="DUF3014"/>
    <property type="match status" value="1"/>
</dbReference>
<keyword evidence="4" id="KW-1185">Reference proteome</keyword>
<dbReference type="Proteomes" id="UP001589813">
    <property type="component" value="Unassembled WGS sequence"/>
</dbReference>
<protein>
    <submittedName>
        <fullName evidence="3">DUF3014 domain-containing protein</fullName>
    </submittedName>
</protein>
<dbReference type="InterPro" id="IPR021382">
    <property type="entry name" value="DUF3014"/>
</dbReference>
<organism evidence="3 4">
    <name type="scientific">Rheinheimera tilapiae</name>
    <dbReference type="NCBI Taxonomy" id="875043"/>
    <lineage>
        <taxon>Bacteria</taxon>
        <taxon>Pseudomonadati</taxon>
        <taxon>Pseudomonadota</taxon>
        <taxon>Gammaproteobacteria</taxon>
        <taxon>Chromatiales</taxon>
        <taxon>Chromatiaceae</taxon>
        <taxon>Rheinheimera</taxon>
    </lineage>
</organism>
<gene>
    <name evidence="3" type="ORF">ACFFJP_19165</name>
</gene>
<keyword evidence="2" id="KW-1133">Transmembrane helix</keyword>
<evidence type="ECO:0000313" key="3">
    <source>
        <dbReference type="EMBL" id="MFC0050416.1"/>
    </source>
</evidence>
<feature type="transmembrane region" description="Helical" evidence="2">
    <location>
        <begin position="12"/>
        <end position="30"/>
    </location>
</feature>
<reference evidence="3 4" key="1">
    <citation type="submission" date="2024-09" db="EMBL/GenBank/DDBJ databases">
        <authorList>
            <person name="Sun Q."/>
            <person name="Mori K."/>
        </authorList>
    </citation>
    <scope>NUCLEOTIDE SEQUENCE [LARGE SCALE GENOMIC DNA]</scope>
    <source>
        <strain evidence="3 4">KCTC 23315</strain>
    </source>
</reference>
<comment type="caution">
    <text evidence="3">The sequence shown here is derived from an EMBL/GenBank/DDBJ whole genome shotgun (WGS) entry which is preliminary data.</text>
</comment>
<sequence>MSNQPKSRSISWIAPVLVLVLIAGAAWYLLKPVPQPIATTPVSMQPAPVVPAPVKAEPADKLTPVPVGEDGLAAQADDAGTDLGSETEVAGAPALPPLDQSDAVVKEAFLGLKWQPGLASLFLNEEMIRRFVVQVDNIAQGRLIAEQALFKGLSKDFAAKAKGQGYTLDKSNYARYQPYLDLLESVPPEQVGALYKQFYPLLQAAYLELGYPNQQFDDRVQQAIKVLLNAPEISDEPDLTLPSVHYAFADAELEQLGMAQKQMLRLGQANQQRLKLLLVQYQSVLKR</sequence>
<keyword evidence="2" id="KW-0472">Membrane</keyword>
<feature type="region of interest" description="Disordered" evidence="1">
    <location>
        <begin position="60"/>
        <end position="95"/>
    </location>
</feature>
<evidence type="ECO:0000256" key="2">
    <source>
        <dbReference type="SAM" id="Phobius"/>
    </source>
</evidence>
<evidence type="ECO:0000313" key="4">
    <source>
        <dbReference type="Proteomes" id="UP001589813"/>
    </source>
</evidence>
<name>A0ABV6BHR8_9GAMM</name>
<dbReference type="RefSeq" id="WP_377248149.1">
    <property type="nucleotide sequence ID" value="NZ_JBHLXP010000005.1"/>
</dbReference>
<keyword evidence="2" id="KW-0812">Transmembrane</keyword>
<accession>A0ABV6BHR8</accession>
<dbReference type="EMBL" id="JBHLXP010000005">
    <property type="protein sequence ID" value="MFC0050416.1"/>
    <property type="molecule type" value="Genomic_DNA"/>
</dbReference>
<proteinExistence type="predicted"/>